<dbReference type="Proteomes" id="UP000828048">
    <property type="component" value="Chromosome 12"/>
</dbReference>
<keyword evidence="2" id="KW-1185">Reference proteome</keyword>
<gene>
    <name evidence="1" type="ORF">Vadar_034243</name>
</gene>
<accession>A0ACB7ZGE7</accession>
<comment type="caution">
    <text evidence="1">The sequence shown here is derived from an EMBL/GenBank/DDBJ whole genome shotgun (WGS) entry which is preliminary data.</text>
</comment>
<protein>
    <submittedName>
        <fullName evidence="1">Uncharacterized protein</fullName>
    </submittedName>
</protein>
<proteinExistence type="predicted"/>
<name>A0ACB7ZGE7_9ERIC</name>
<sequence length="515" mass="54378">MAEVEPTDRNPRFFVAVHVGAGFHAPSNEKALRSAMKRACFAAASVLRKGPGGCVDAVLAALQVLEDDPSTNAGRGSNLTEDGHVECDASIMDGNSGAFGAVGGVPGVRNASQIAALLAKEQMLGSSLLGRIPPIFLVGEGARVWAKSKDISLPESIAEADDWLVTERAKRQWEKFKAMLDDAKAMTRRIDVEPSGSLENATMSEAQPCDFSKANGDCGLSSTLKAPEDDCIMDTVGVICVDTEGHVASGASSGGIALKVSGRVGLAAMYGSGCWASTKGPFGAPFIVGGCVSGAGEYLIKGFAARECCVSSSLSQAGPASACVKVLRSVIKDNSQHCTDKSAGVLIVQAEAPVNLPGIPPKLKAIEMAAAYSSLSFGIGYFGSSMDRPKVSILRSARQQTRTDIDQFATRINLNAEKMIQKCRLADGSSGRLIEVPAVILIPFELKRKYMLYDSLTECKTITDSHRKCKTFTCSMIPSEAAPVAQVYAISTKSSYGDDTSIRHWPESPPDMDAF</sequence>
<evidence type="ECO:0000313" key="2">
    <source>
        <dbReference type="Proteomes" id="UP000828048"/>
    </source>
</evidence>
<reference evidence="1 2" key="1">
    <citation type="journal article" date="2021" name="Hortic Res">
        <title>High-quality reference genome and annotation aids understanding of berry development for evergreen blueberry (Vaccinium darrowii).</title>
        <authorList>
            <person name="Yu J."/>
            <person name="Hulse-Kemp A.M."/>
            <person name="Babiker E."/>
            <person name="Staton M."/>
        </authorList>
    </citation>
    <scope>NUCLEOTIDE SEQUENCE [LARGE SCALE GENOMIC DNA]</scope>
    <source>
        <strain evidence="2">cv. NJ 8807/NJ 8810</strain>
        <tissue evidence="1">Young leaf</tissue>
    </source>
</reference>
<organism evidence="1 2">
    <name type="scientific">Vaccinium darrowii</name>
    <dbReference type="NCBI Taxonomy" id="229202"/>
    <lineage>
        <taxon>Eukaryota</taxon>
        <taxon>Viridiplantae</taxon>
        <taxon>Streptophyta</taxon>
        <taxon>Embryophyta</taxon>
        <taxon>Tracheophyta</taxon>
        <taxon>Spermatophyta</taxon>
        <taxon>Magnoliopsida</taxon>
        <taxon>eudicotyledons</taxon>
        <taxon>Gunneridae</taxon>
        <taxon>Pentapetalae</taxon>
        <taxon>asterids</taxon>
        <taxon>Ericales</taxon>
        <taxon>Ericaceae</taxon>
        <taxon>Vaccinioideae</taxon>
        <taxon>Vaccinieae</taxon>
        <taxon>Vaccinium</taxon>
    </lineage>
</organism>
<evidence type="ECO:0000313" key="1">
    <source>
        <dbReference type="EMBL" id="KAH7864821.1"/>
    </source>
</evidence>
<dbReference type="EMBL" id="CM037162">
    <property type="protein sequence ID" value="KAH7864821.1"/>
    <property type="molecule type" value="Genomic_DNA"/>
</dbReference>